<dbReference type="Gene3D" id="2.10.70.100">
    <property type="match status" value="1"/>
</dbReference>
<dbReference type="NCBIfam" id="TIGR00229">
    <property type="entry name" value="sensory_box"/>
    <property type="match status" value="3"/>
</dbReference>
<dbReference type="EC" id="2.7.13.3" evidence="2"/>
<dbReference type="SUPFAM" id="SSF55874">
    <property type="entry name" value="ATPase domain of HSP90 chaperone/DNA topoisomerase II/histidine kinase"/>
    <property type="match status" value="1"/>
</dbReference>
<dbReference type="CDD" id="cd00082">
    <property type="entry name" value="HisKA"/>
    <property type="match status" value="1"/>
</dbReference>
<organism evidence="9 10">
    <name type="scientific">Flavilitoribacter nigricans (strain ATCC 23147 / DSM 23189 / NBRC 102662 / NCIMB 1420 / SS-2)</name>
    <name type="common">Lewinella nigricans</name>
    <dbReference type="NCBI Taxonomy" id="1122177"/>
    <lineage>
        <taxon>Bacteria</taxon>
        <taxon>Pseudomonadati</taxon>
        <taxon>Bacteroidota</taxon>
        <taxon>Saprospiria</taxon>
        <taxon>Saprospirales</taxon>
        <taxon>Lewinellaceae</taxon>
        <taxon>Flavilitoribacter</taxon>
    </lineage>
</organism>
<dbReference type="InterPro" id="IPR036097">
    <property type="entry name" value="HisK_dim/P_sf"/>
</dbReference>
<feature type="domain" description="PAS" evidence="7">
    <location>
        <begin position="334"/>
        <end position="365"/>
    </location>
</feature>
<evidence type="ECO:0000256" key="4">
    <source>
        <dbReference type="ARBA" id="ARBA00022679"/>
    </source>
</evidence>
<evidence type="ECO:0000313" key="9">
    <source>
        <dbReference type="EMBL" id="PHN02866.1"/>
    </source>
</evidence>
<evidence type="ECO:0000256" key="2">
    <source>
        <dbReference type="ARBA" id="ARBA00012438"/>
    </source>
</evidence>
<dbReference type="Proteomes" id="UP000223913">
    <property type="component" value="Unassembled WGS sequence"/>
</dbReference>
<evidence type="ECO:0000259" key="8">
    <source>
        <dbReference type="PROSITE" id="PS50113"/>
    </source>
</evidence>
<proteinExistence type="predicted"/>
<evidence type="ECO:0000256" key="1">
    <source>
        <dbReference type="ARBA" id="ARBA00000085"/>
    </source>
</evidence>
<keyword evidence="5" id="KW-0418">Kinase</keyword>
<dbReference type="Gene3D" id="3.30.565.10">
    <property type="entry name" value="Histidine kinase-like ATPase, C-terminal domain"/>
    <property type="match status" value="1"/>
</dbReference>
<dbReference type="FunFam" id="3.30.565.10:FF:000006">
    <property type="entry name" value="Sensor histidine kinase WalK"/>
    <property type="match status" value="1"/>
</dbReference>
<dbReference type="GO" id="GO:0000155">
    <property type="term" value="F:phosphorelay sensor kinase activity"/>
    <property type="evidence" value="ECO:0007669"/>
    <property type="project" value="InterPro"/>
</dbReference>
<dbReference type="Gene3D" id="3.30.450.20">
    <property type="entry name" value="PAS domain"/>
    <property type="match status" value="3"/>
</dbReference>
<dbReference type="AlphaFoldDB" id="A0A2D0N3B0"/>
<keyword evidence="10" id="KW-1185">Reference proteome</keyword>
<dbReference type="InterPro" id="IPR013655">
    <property type="entry name" value="PAS_fold_3"/>
</dbReference>
<evidence type="ECO:0000259" key="7">
    <source>
        <dbReference type="PROSITE" id="PS50112"/>
    </source>
</evidence>
<dbReference type="EMBL" id="PDUD01000036">
    <property type="protein sequence ID" value="PHN02866.1"/>
    <property type="molecule type" value="Genomic_DNA"/>
</dbReference>
<gene>
    <name evidence="9" type="ORF">CRP01_30275</name>
</gene>
<sequence length="652" mass="75099">MTVKTNQKDAILEAMFADATLGILVANVSGEIILCNKLAEDLFGYTRNELLGQKVEMLLPDQMRSRHVKHRAAYLEHPTPRLMGAGRDLYGRRKDGSIFPIEISLSHVRIEDKTAVIAFISNIRWRKEQEEKLRHEKELAQMYLEMAGSIILVLDKEENITLINREGALILGGSEEEIIGQNWFENFVPEKNRAEVRAVYYQLLEHQGSQLEYYENKVRATHGEIRLISWHNRLLQNEKGEAIGTISSGTDITLTREAELMLQESKARLKNYAIELEEEVAARTAEVFESQTKLKLSNQVAQIGYWEISLEEQKELSLTWSEEFFRLFDQRYTEEPLPKEFFLQFIHPEDREVVTAQTRQAIKTGEDKRLEFRITTSHGQPKYISSELRGIRNQYGKLTKIFGVIQDITENKEIEKRLEQNLKKEKELGELKSRFVSMASHEFRTPLSAIQSSVDLIKIYQERGQPEKLGRHIGRIKSSVQNLTNILNDFLNLEKLESGKIIYQPEALQFEQYMRDILEEIGLLKKEDQEIHYEHRGADTAVLDKHLLRNILNNLLSNAIKYSGEGARIEVRSEIGNQELSLSVKDQGIGIPQADQEHLMTRFFRATNVTNIQGTGLGLTIVRRYLDMMGGSIWFESKEGAGTTFFVKIPQE</sequence>
<evidence type="ECO:0000256" key="3">
    <source>
        <dbReference type="ARBA" id="ARBA00022553"/>
    </source>
</evidence>
<dbReference type="InterPro" id="IPR000700">
    <property type="entry name" value="PAS-assoc_C"/>
</dbReference>
<dbReference type="Pfam" id="PF00512">
    <property type="entry name" value="HisKA"/>
    <property type="match status" value="1"/>
</dbReference>
<keyword evidence="3" id="KW-0597">Phosphoprotein</keyword>
<dbReference type="CDD" id="cd00130">
    <property type="entry name" value="PAS"/>
    <property type="match status" value="3"/>
</dbReference>
<evidence type="ECO:0000259" key="6">
    <source>
        <dbReference type="PROSITE" id="PS50109"/>
    </source>
</evidence>
<dbReference type="SUPFAM" id="SSF55785">
    <property type="entry name" value="PYP-like sensor domain (PAS domain)"/>
    <property type="match status" value="3"/>
</dbReference>
<evidence type="ECO:0000256" key="5">
    <source>
        <dbReference type="ARBA" id="ARBA00022777"/>
    </source>
</evidence>
<dbReference type="GO" id="GO:0006355">
    <property type="term" value="P:regulation of DNA-templated transcription"/>
    <property type="evidence" value="ECO:0007669"/>
    <property type="project" value="InterPro"/>
</dbReference>
<dbReference type="InterPro" id="IPR004358">
    <property type="entry name" value="Sig_transdc_His_kin-like_C"/>
</dbReference>
<dbReference type="SMART" id="SM00388">
    <property type="entry name" value="HisKA"/>
    <property type="match status" value="1"/>
</dbReference>
<dbReference type="Pfam" id="PF02518">
    <property type="entry name" value="HATPase_c"/>
    <property type="match status" value="1"/>
</dbReference>
<dbReference type="PROSITE" id="PS50113">
    <property type="entry name" value="PAC"/>
    <property type="match status" value="2"/>
</dbReference>
<comment type="caution">
    <text evidence="9">The sequence shown here is derived from an EMBL/GenBank/DDBJ whole genome shotgun (WGS) entry which is preliminary data.</text>
</comment>
<feature type="domain" description="PAS" evidence="7">
    <location>
        <begin position="136"/>
        <end position="207"/>
    </location>
</feature>
<dbReference type="Pfam" id="PF00989">
    <property type="entry name" value="PAS"/>
    <property type="match status" value="1"/>
</dbReference>
<dbReference type="Pfam" id="PF13426">
    <property type="entry name" value="PAS_9"/>
    <property type="match status" value="1"/>
</dbReference>
<dbReference type="InterPro" id="IPR005467">
    <property type="entry name" value="His_kinase_dom"/>
</dbReference>
<dbReference type="CDD" id="cd00075">
    <property type="entry name" value="HATPase"/>
    <property type="match status" value="1"/>
</dbReference>
<accession>A0A2D0N3B0</accession>
<dbReference type="PROSITE" id="PS50109">
    <property type="entry name" value="HIS_KIN"/>
    <property type="match status" value="1"/>
</dbReference>
<dbReference type="InterPro" id="IPR052162">
    <property type="entry name" value="Sensor_kinase/Photoreceptor"/>
</dbReference>
<dbReference type="InterPro" id="IPR035965">
    <property type="entry name" value="PAS-like_dom_sf"/>
</dbReference>
<dbReference type="InterPro" id="IPR003661">
    <property type="entry name" value="HisK_dim/P_dom"/>
</dbReference>
<dbReference type="SMART" id="SM00086">
    <property type="entry name" value="PAC"/>
    <property type="match status" value="3"/>
</dbReference>
<dbReference type="InterPro" id="IPR036890">
    <property type="entry name" value="HATPase_C_sf"/>
</dbReference>
<feature type="domain" description="PAS" evidence="7">
    <location>
        <begin position="8"/>
        <end position="61"/>
    </location>
</feature>
<keyword evidence="4" id="KW-0808">Transferase</keyword>
<dbReference type="SMART" id="SM00387">
    <property type="entry name" value="HATPase_c"/>
    <property type="match status" value="1"/>
</dbReference>
<dbReference type="PROSITE" id="PS50112">
    <property type="entry name" value="PAS"/>
    <property type="match status" value="3"/>
</dbReference>
<dbReference type="SMART" id="SM00091">
    <property type="entry name" value="PAS"/>
    <property type="match status" value="3"/>
</dbReference>
<protein>
    <recommendedName>
        <fullName evidence="2">histidine kinase</fullName>
        <ecNumber evidence="2">2.7.13.3</ecNumber>
    </recommendedName>
</protein>
<dbReference type="Pfam" id="PF08447">
    <property type="entry name" value="PAS_3"/>
    <property type="match status" value="1"/>
</dbReference>
<dbReference type="InterPro" id="IPR003594">
    <property type="entry name" value="HATPase_dom"/>
</dbReference>
<dbReference type="InterPro" id="IPR001610">
    <property type="entry name" value="PAC"/>
</dbReference>
<dbReference type="InterPro" id="IPR000014">
    <property type="entry name" value="PAS"/>
</dbReference>
<dbReference type="InterPro" id="IPR013767">
    <property type="entry name" value="PAS_fold"/>
</dbReference>
<feature type="domain" description="PAC" evidence="8">
    <location>
        <begin position="212"/>
        <end position="264"/>
    </location>
</feature>
<feature type="domain" description="Histidine kinase" evidence="6">
    <location>
        <begin position="438"/>
        <end position="652"/>
    </location>
</feature>
<reference evidence="9 10" key="1">
    <citation type="submission" date="2017-10" db="EMBL/GenBank/DDBJ databases">
        <title>The draft genome sequence of Lewinella nigricans NBRC 102662.</title>
        <authorList>
            <person name="Wang K."/>
        </authorList>
    </citation>
    <scope>NUCLEOTIDE SEQUENCE [LARGE SCALE GENOMIC DNA]</scope>
    <source>
        <strain evidence="9 10">NBRC 102662</strain>
    </source>
</reference>
<comment type="catalytic activity">
    <reaction evidence="1">
        <text>ATP + protein L-histidine = ADP + protein N-phospho-L-histidine.</text>
        <dbReference type="EC" id="2.7.13.3"/>
    </reaction>
</comment>
<dbReference type="SUPFAM" id="SSF47384">
    <property type="entry name" value="Homodimeric domain of signal transducing histidine kinase"/>
    <property type="match status" value="1"/>
</dbReference>
<feature type="domain" description="PAC" evidence="8">
    <location>
        <begin position="368"/>
        <end position="420"/>
    </location>
</feature>
<dbReference type="PANTHER" id="PTHR43304:SF1">
    <property type="entry name" value="PAC DOMAIN-CONTAINING PROTEIN"/>
    <property type="match status" value="1"/>
</dbReference>
<dbReference type="PANTHER" id="PTHR43304">
    <property type="entry name" value="PHYTOCHROME-LIKE PROTEIN CPH1"/>
    <property type="match status" value="1"/>
</dbReference>
<name>A0A2D0N3B0_FLAN2</name>
<dbReference type="PRINTS" id="PR00344">
    <property type="entry name" value="BCTRLSENSOR"/>
</dbReference>
<evidence type="ECO:0000313" key="10">
    <source>
        <dbReference type="Proteomes" id="UP000223913"/>
    </source>
</evidence>
<dbReference type="Gene3D" id="1.10.287.130">
    <property type="match status" value="1"/>
</dbReference>